<gene>
    <name evidence="2" type="ORF">GO499_04170</name>
</gene>
<accession>A0A6P1SUR9</accession>
<reference evidence="2 3" key="1">
    <citation type="submission" date="2019-12" db="EMBL/GenBank/DDBJ databases">
        <title>Complete genome sequence of Algicella marina strain 9Alg 56(T) isolated from the red alga Tichocarpus crinitus.</title>
        <authorList>
            <person name="Kim S.-G."/>
            <person name="Nedashkovskaya O.I."/>
        </authorList>
    </citation>
    <scope>NUCLEOTIDE SEQUENCE [LARGE SCALE GENOMIC DNA]</scope>
    <source>
        <strain evidence="2 3">9Alg 56</strain>
    </source>
</reference>
<proteinExistence type="predicted"/>
<dbReference type="InterPro" id="IPR018754">
    <property type="entry name" value="RovC-like_DNA-bd"/>
</dbReference>
<dbReference type="KEGG" id="amaq:GO499_04170"/>
<dbReference type="Pfam" id="PF10074">
    <property type="entry name" value="RovC_DNA-bd"/>
    <property type="match status" value="1"/>
</dbReference>
<name>A0A6P1SUR9_9RHOB</name>
<feature type="domain" description="T6SS Transcription factor RovC-like DNA binding" evidence="1">
    <location>
        <begin position="74"/>
        <end position="175"/>
    </location>
</feature>
<evidence type="ECO:0000259" key="1">
    <source>
        <dbReference type="Pfam" id="PF10074"/>
    </source>
</evidence>
<keyword evidence="3" id="KW-1185">Reference proteome</keyword>
<evidence type="ECO:0000313" key="2">
    <source>
        <dbReference type="EMBL" id="QHQ34434.1"/>
    </source>
</evidence>
<dbReference type="Proteomes" id="UP000464495">
    <property type="component" value="Chromosome"/>
</dbReference>
<organism evidence="2 3">
    <name type="scientific">Algicella marina</name>
    <dbReference type="NCBI Taxonomy" id="2683284"/>
    <lineage>
        <taxon>Bacteria</taxon>
        <taxon>Pseudomonadati</taxon>
        <taxon>Pseudomonadota</taxon>
        <taxon>Alphaproteobacteria</taxon>
        <taxon>Rhodobacterales</taxon>
        <taxon>Paracoccaceae</taxon>
        <taxon>Algicella</taxon>
    </lineage>
</organism>
<protein>
    <submittedName>
        <fullName evidence="2">DUF2285 domain-containing protein</fullName>
    </submittedName>
</protein>
<sequence length="188" mass="20790">MDAPNAPVFWTPSIAPAAVGYVVPVPGGDTAAPHIDTDDLTVIGTQDGLIYVRLATGALLVLDAKSIQRPIGILVPLDEHWAARVDTLKALRVQLLRQKRTPPSLTTQQQRRIQLALRTLDARRDRASYQTIARHLFGAEAVSREHWKTSSLKAQITRLSAHGTHLTTKGYRFLLLGKRPTGRSKPRR</sequence>
<dbReference type="EMBL" id="CP046620">
    <property type="protein sequence ID" value="QHQ34434.1"/>
    <property type="molecule type" value="Genomic_DNA"/>
</dbReference>
<evidence type="ECO:0000313" key="3">
    <source>
        <dbReference type="Proteomes" id="UP000464495"/>
    </source>
</evidence>
<dbReference type="AlphaFoldDB" id="A0A6P1SUR9"/>